<dbReference type="SUPFAM" id="SSF81296">
    <property type="entry name" value="E set domains"/>
    <property type="match status" value="1"/>
</dbReference>
<dbReference type="eggNOG" id="KOG2177">
    <property type="taxonomic scope" value="Eukaryota"/>
</dbReference>
<reference evidence="14" key="1">
    <citation type="submission" date="2011-05" db="EMBL/GenBank/DDBJ databases">
        <authorList>
            <person name="Richards S.R."/>
            <person name="Qu J."/>
            <person name="Jiang H."/>
            <person name="Jhangiani S.N."/>
            <person name="Agravi P."/>
            <person name="Goodspeed R."/>
            <person name="Gross S."/>
            <person name="Mandapat C."/>
            <person name="Jackson L."/>
            <person name="Mathew T."/>
            <person name="Pu L."/>
            <person name="Thornton R."/>
            <person name="Saada N."/>
            <person name="Wilczek-Boney K.B."/>
            <person name="Lee S."/>
            <person name="Kovar C."/>
            <person name="Wu Y."/>
            <person name="Scherer S.E."/>
            <person name="Worley K.C."/>
            <person name="Muzny D.M."/>
            <person name="Gibbs R."/>
        </authorList>
    </citation>
    <scope>NUCLEOTIDE SEQUENCE</scope>
    <source>
        <strain evidence="14">Brora</strain>
    </source>
</reference>
<dbReference type="SUPFAM" id="SSF57850">
    <property type="entry name" value="RING/U-box"/>
    <property type="match status" value="1"/>
</dbReference>
<dbReference type="InterPro" id="IPR001258">
    <property type="entry name" value="NHL_repeat"/>
</dbReference>
<dbReference type="GO" id="GO:0008270">
    <property type="term" value="F:zinc ion binding"/>
    <property type="evidence" value="ECO:0007669"/>
    <property type="project" value="UniProtKB-KW"/>
</dbReference>
<dbReference type="GO" id="GO:0000209">
    <property type="term" value="P:protein polyubiquitination"/>
    <property type="evidence" value="ECO:0007669"/>
    <property type="project" value="TreeGrafter"/>
</dbReference>
<dbReference type="SMART" id="SM00557">
    <property type="entry name" value="IG_FLMN"/>
    <property type="match status" value="1"/>
</dbReference>
<dbReference type="STRING" id="126957.T1IJA1"/>
<dbReference type="Proteomes" id="UP000014500">
    <property type="component" value="Unassembled WGS sequence"/>
</dbReference>
<dbReference type="SUPFAM" id="SSF57845">
    <property type="entry name" value="B-box zinc-binding domain"/>
    <property type="match status" value="1"/>
</dbReference>
<accession>T1IJA1</accession>
<dbReference type="CDD" id="cd16579">
    <property type="entry name" value="RING-HC_PML_C-V"/>
    <property type="match status" value="1"/>
</dbReference>
<feature type="domain" description="RING-type" evidence="11">
    <location>
        <begin position="95"/>
        <end position="149"/>
    </location>
</feature>
<dbReference type="InterPro" id="IPR050952">
    <property type="entry name" value="TRIM-NHL_E3_ligases"/>
</dbReference>
<dbReference type="Gene3D" id="3.30.40.10">
    <property type="entry name" value="Zinc/RING finger domain, C3HC4 (zinc finger)"/>
    <property type="match status" value="1"/>
</dbReference>
<dbReference type="InterPro" id="IPR013083">
    <property type="entry name" value="Znf_RING/FYVE/PHD"/>
</dbReference>
<dbReference type="InterPro" id="IPR017907">
    <property type="entry name" value="Znf_RING_CS"/>
</dbReference>
<dbReference type="OMA" id="QYKGNFL"/>
<dbReference type="InterPro" id="IPR017868">
    <property type="entry name" value="Filamin/ABP280_repeat-like"/>
</dbReference>
<evidence type="ECO:0000259" key="11">
    <source>
        <dbReference type="PROSITE" id="PS50089"/>
    </source>
</evidence>
<evidence type="ECO:0008006" key="15">
    <source>
        <dbReference type="Google" id="ProtNLM"/>
    </source>
</evidence>
<dbReference type="Pfam" id="PF00630">
    <property type="entry name" value="Filamin"/>
    <property type="match status" value="1"/>
</dbReference>
<sequence length="755" mass="84044">MEADGRVTADATTMALHRTGRFFMSGMRFDVTVYLKRQKFGRVENERKMTAMGKTKSTSKKLTLKLTKSGILIQCRARLGAKMTTSSTLVETVSINFEDFNESMYDGSEHTPKLLPCSHTVCRQCLERIVAVATLQSREAGTFRCPICRETIVLPRGGVNALPPSFLVNQLLDLMLRQRREVIPKCSQHPAQELLFCETCDTVFCTQCTTGFHGNGGVGEHTVIPFSIAIKRMSEILLYKAHECAGKLSRAAETVGEEVQKLDRNAEAAFELVNKSFQDVLTLVEKRRMEVLAVVKKTRDEKKSILQEQLQLIQSEKEKVQEECNGLQYQVEVRNITKKISELNEKLDTVGSLNEPRENAHILYEWTHNNALSDIQLALSQIGRVRISKTFPALCTAQVHSATMHLQTKTVVTTVDYHGHTRTDGGDPVVAELRQESGDLCPSYVKDNQDGTYDISYTTPNSGSFCLHVTVFERPIKDSPFKFEASIHINPIFQFGNRGSGTHQFNQPVGVAVDANRIYVTDTGNSRIKVLSLSGQFLDDIETEGLEERGGIGLCLTAKDTLLVVNWRSKSVTEISEERGVVRHFVYDGFAEPIDICVNSRSDILVADNGLSCVFMLDSKGKLLRKIGSKGSASGQLGIISSVAIGRDDDVLVGDSRIQVFSLNGEFIREFFPETKVRGGKFGGIAYDGKDFVLATRTEKNMTGIHVYNYEGLLQFVIDSHEAKLRRPAGLAVTEDGRVIVVDLGNDCVKMYRYK</sequence>
<dbReference type="Gene3D" id="2.60.40.10">
    <property type="entry name" value="Immunoglobulins"/>
    <property type="match status" value="1"/>
</dbReference>
<evidence type="ECO:0000256" key="7">
    <source>
        <dbReference type="PROSITE-ProRule" id="PRU00024"/>
    </source>
</evidence>
<dbReference type="InterPro" id="IPR013783">
    <property type="entry name" value="Ig-like_fold"/>
</dbReference>
<dbReference type="EMBL" id="JH430236">
    <property type="status" value="NOT_ANNOTATED_CDS"/>
    <property type="molecule type" value="Genomic_DNA"/>
</dbReference>
<feature type="coiled-coil region" evidence="10">
    <location>
        <begin position="303"/>
        <end position="330"/>
    </location>
</feature>
<keyword evidence="2" id="KW-0597">Phosphoprotein</keyword>
<dbReference type="PROSITE" id="PS50089">
    <property type="entry name" value="ZF_RING_2"/>
    <property type="match status" value="1"/>
</dbReference>
<evidence type="ECO:0000256" key="5">
    <source>
        <dbReference type="ARBA" id="ARBA00022771"/>
    </source>
</evidence>
<evidence type="ECO:0000256" key="1">
    <source>
        <dbReference type="ARBA" id="ARBA00008518"/>
    </source>
</evidence>
<evidence type="ECO:0000256" key="3">
    <source>
        <dbReference type="ARBA" id="ARBA00022723"/>
    </source>
</evidence>
<dbReference type="SMART" id="SM00336">
    <property type="entry name" value="BBOX"/>
    <property type="match status" value="1"/>
</dbReference>
<keyword evidence="6" id="KW-0862">Zinc</keyword>
<dbReference type="GO" id="GO:0061630">
    <property type="term" value="F:ubiquitin protein ligase activity"/>
    <property type="evidence" value="ECO:0007669"/>
    <property type="project" value="TreeGrafter"/>
</dbReference>
<keyword evidence="3" id="KW-0479">Metal-binding</keyword>
<dbReference type="Gene3D" id="2.120.10.30">
    <property type="entry name" value="TolB, C-terminal domain"/>
    <property type="match status" value="2"/>
</dbReference>
<keyword evidence="5 7" id="KW-0863">Zinc-finger</keyword>
<feature type="repeat" description="NHL" evidence="9">
    <location>
        <begin position="715"/>
        <end position="755"/>
    </location>
</feature>
<proteinExistence type="inferred from homology"/>
<dbReference type="PROSITE" id="PS50194">
    <property type="entry name" value="FILAMIN_REPEAT"/>
    <property type="match status" value="1"/>
</dbReference>
<dbReference type="Gene3D" id="3.30.160.60">
    <property type="entry name" value="Classic Zinc Finger"/>
    <property type="match status" value="1"/>
</dbReference>
<dbReference type="InterPro" id="IPR001841">
    <property type="entry name" value="Znf_RING"/>
</dbReference>
<dbReference type="EnsemblMetazoa" id="SMAR000960-RA">
    <property type="protein sequence ID" value="SMAR000960-PA"/>
    <property type="gene ID" value="SMAR000960"/>
</dbReference>
<dbReference type="PROSITE" id="PS51125">
    <property type="entry name" value="NHL"/>
    <property type="match status" value="2"/>
</dbReference>
<name>T1IJA1_STRMM</name>
<keyword evidence="4" id="KW-0677">Repeat</keyword>
<dbReference type="SUPFAM" id="SSF101898">
    <property type="entry name" value="NHL repeat"/>
    <property type="match status" value="1"/>
</dbReference>
<evidence type="ECO:0000313" key="14">
    <source>
        <dbReference type="Proteomes" id="UP000014500"/>
    </source>
</evidence>
<evidence type="ECO:0000313" key="13">
    <source>
        <dbReference type="EnsemblMetazoa" id="SMAR000960-PA"/>
    </source>
</evidence>
<evidence type="ECO:0000256" key="9">
    <source>
        <dbReference type="PROSITE-ProRule" id="PRU00504"/>
    </source>
</evidence>
<dbReference type="InterPro" id="IPR027370">
    <property type="entry name" value="Znf-RING_euk"/>
</dbReference>
<dbReference type="InterPro" id="IPR000315">
    <property type="entry name" value="Znf_B-box"/>
</dbReference>
<dbReference type="GO" id="GO:0043161">
    <property type="term" value="P:proteasome-mediated ubiquitin-dependent protein catabolic process"/>
    <property type="evidence" value="ECO:0007669"/>
    <property type="project" value="TreeGrafter"/>
</dbReference>
<evidence type="ECO:0000256" key="6">
    <source>
        <dbReference type="ARBA" id="ARBA00022833"/>
    </source>
</evidence>
<evidence type="ECO:0000256" key="10">
    <source>
        <dbReference type="SAM" id="Coils"/>
    </source>
</evidence>
<feature type="domain" description="B box-type" evidence="12">
    <location>
        <begin position="186"/>
        <end position="226"/>
    </location>
</feature>
<keyword evidence="14" id="KW-1185">Reference proteome</keyword>
<dbReference type="HOGENOM" id="CLU_015209_0_0_1"/>
<feature type="repeat" description="Filamin" evidence="8">
    <location>
        <begin position="391"/>
        <end position="485"/>
    </location>
</feature>
<dbReference type="PROSITE" id="PS50119">
    <property type="entry name" value="ZF_BBOX"/>
    <property type="match status" value="1"/>
</dbReference>
<dbReference type="InterPro" id="IPR014756">
    <property type="entry name" value="Ig_E-set"/>
</dbReference>
<dbReference type="InterPro" id="IPR011042">
    <property type="entry name" value="6-blade_b-propeller_TolB-like"/>
</dbReference>
<keyword evidence="10" id="KW-0175">Coiled coil</keyword>
<evidence type="ECO:0000256" key="2">
    <source>
        <dbReference type="ARBA" id="ARBA00022553"/>
    </source>
</evidence>
<evidence type="ECO:0000256" key="4">
    <source>
        <dbReference type="ARBA" id="ARBA00022737"/>
    </source>
</evidence>
<dbReference type="AlphaFoldDB" id="T1IJA1"/>
<protein>
    <recommendedName>
        <fullName evidence="15">RING-type domain-containing protein</fullName>
    </recommendedName>
</protein>
<dbReference type="Pfam" id="PF00643">
    <property type="entry name" value="zf-B_box"/>
    <property type="match status" value="1"/>
</dbReference>
<reference evidence="13" key="2">
    <citation type="submission" date="2015-02" db="UniProtKB">
        <authorList>
            <consortium name="EnsemblMetazoa"/>
        </authorList>
    </citation>
    <scope>IDENTIFICATION</scope>
</reference>
<evidence type="ECO:0000256" key="8">
    <source>
        <dbReference type="PROSITE-ProRule" id="PRU00087"/>
    </source>
</evidence>
<comment type="similarity">
    <text evidence="1">Belongs to the TRIM/RBCC family.</text>
</comment>
<dbReference type="Pfam" id="PF13445">
    <property type="entry name" value="zf-RING_UBOX"/>
    <property type="match status" value="1"/>
</dbReference>
<dbReference type="PANTHER" id="PTHR24104">
    <property type="entry name" value="E3 UBIQUITIN-PROTEIN LIGASE NHLRC1-RELATED"/>
    <property type="match status" value="1"/>
</dbReference>
<dbReference type="PANTHER" id="PTHR24104:SF48">
    <property type="entry name" value="PROTEIN WECH"/>
    <property type="match status" value="1"/>
</dbReference>
<evidence type="ECO:0000259" key="12">
    <source>
        <dbReference type="PROSITE" id="PS50119"/>
    </source>
</evidence>
<dbReference type="Pfam" id="PF01436">
    <property type="entry name" value="NHL"/>
    <property type="match status" value="1"/>
</dbReference>
<dbReference type="PROSITE" id="PS00518">
    <property type="entry name" value="ZF_RING_1"/>
    <property type="match status" value="1"/>
</dbReference>
<feature type="repeat" description="NHL" evidence="9">
    <location>
        <begin position="492"/>
        <end position="534"/>
    </location>
</feature>
<dbReference type="InterPro" id="IPR001298">
    <property type="entry name" value="Filamin/ABP280_rpt"/>
</dbReference>
<dbReference type="PhylomeDB" id="T1IJA1"/>
<organism evidence="13 14">
    <name type="scientific">Strigamia maritima</name>
    <name type="common">European centipede</name>
    <name type="synonym">Geophilus maritimus</name>
    <dbReference type="NCBI Taxonomy" id="126957"/>
    <lineage>
        <taxon>Eukaryota</taxon>
        <taxon>Metazoa</taxon>
        <taxon>Ecdysozoa</taxon>
        <taxon>Arthropoda</taxon>
        <taxon>Myriapoda</taxon>
        <taxon>Chilopoda</taxon>
        <taxon>Pleurostigmophora</taxon>
        <taxon>Geophilomorpha</taxon>
        <taxon>Linotaeniidae</taxon>
        <taxon>Strigamia</taxon>
    </lineage>
</organism>